<comment type="similarity">
    <text evidence="1">Belongs to the ABC transporter superfamily.</text>
</comment>
<dbReference type="GO" id="GO:0016887">
    <property type="term" value="F:ATP hydrolysis activity"/>
    <property type="evidence" value="ECO:0007669"/>
    <property type="project" value="InterPro"/>
</dbReference>
<dbReference type="InterPro" id="IPR003593">
    <property type="entry name" value="AAA+_ATPase"/>
</dbReference>
<dbReference type="EMBL" id="QOQW01000022">
    <property type="protein sequence ID" value="RCK78508.1"/>
    <property type="molecule type" value="Genomic_DNA"/>
</dbReference>
<feature type="region of interest" description="Disordered" evidence="5">
    <location>
        <begin position="256"/>
        <end position="285"/>
    </location>
</feature>
<dbReference type="GO" id="GO:0005524">
    <property type="term" value="F:ATP binding"/>
    <property type="evidence" value="ECO:0007669"/>
    <property type="project" value="UniProtKB-KW"/>
</dbReference>
<feature type="compositionally biased region" description="Gly residues" evidence="5">
    <location>
        <begin position="276"/>
        <end position="285"/>
    </location>
</feature>
<evidence type="ECO:0000256" key="3">
    <source>
        <dbReference type="ARBA" id="ARBA00022741"/>
    </source>
</evidence>
<dbReference type="Pfam" id="PF00005">
    <property type="entry name" value="ABC_tran"/>
    <property type="match status" value="1"/>
</dbReference>
<evidence type="ECO:0000256" key="4">
    <source>
        <dbReference type="ARBA" id="ARBA00022840"/>
    </source>
</evidence>
<dbReference type="GO" id="GO:0043190">
    <property type="term" value="C:ATP-binding cassette (ABC) transporter complex"/>
    <property type="evidence" value="ECO:0007669"/>
    <property type="project" value="TreeGrafter"/>
</dbReference>
<dbReference type="InterPro" id="IPR017871">
    <property type="entry name" value="ABC_transporter-like_CS"/>
</dbReference>
<gene>
    <name evidence="7" type="ORF">OZSIB_1428</name>
</gene>
<keyword evidence="3" id="KW-0547">Nucleotide-binding</keyword>
<dbReference type="Proteomes" id="UP000252355">
    <property type="component" value="Unassembled WGS sequence"/>
</dbReference>
<proteinExistence type="inferred from homology"/>
<evidence type="ECO:0000313" key="7">
    <source>
        <dbReference type="EMBL" id="RCK78508.1"/>
    </source>
</evidence>
<dbReference type="PANTHER" id="PTHR43553">
    <property type="entry name" value="HEAVY METAL TRANSPORTER"/>
    <property type="match status" value="1"/>
</dbReference>
<dbReference type="CDD" id="cd03225">
    <property type="entry name" value="ABC_cobalt_CbiO_domain1"/>
    <property type="match status" value="1"/>
</dbReference>
<dbReference type="PROSITE" id="PS50893">
    <property type="entry name" value="ABC_TRANSPORTER_2"/>
    <property type="match status" value="1"/>
</dbReference>
<dbReference type="AlphaFoldDB" id="A0A367ZKB6"/>
<evidence type="ECO:0000256" key="5">
    <source>
        <dbReference type="SAM" id="MobiDB-lite"/>
    </source>
</evidence>
<dbReference type="PANTHER" id="PTHR43553:SF24">
    <property type="entry name" value="ENERGY-COUPLING FACTOR TRANSPORTER ATP-BINDING PROTEIN ECFA1"/>
    <property type="match status" value="1"/>
</dbReference>
<keyword evidence="4" id="KW-0067">ATP-binding</keyword>
<reference evidence="7 8" key="1">
    <citation type="submission" date="2018-05" db="EMBL/GenBank/DDBJ databases">
        <title>A metagenomic window into the 2 km-deep terrestrial subsurface aquifer revealed taxonomically and functionally diverse microbial community comprising novel uncultured bacterial lineages.</title>
        <authorList>
            <person name="Kadnikov V.V."/>
            <person name="Mardanov A.V."/>
            <person name="Beletsky A.V."/>
            <person name="Banks D."/>
            <person name="Pimenov N.V."/>
            <person name="Frank Y.A."/>
            <person name="Karnachuk O.V."/>
            <person name="Ravin N.V."/>
        </authorList>
    </citation>
    <scope>NUCLEOTIDE SEQUENCE [LARGE SCALE GENOMIC DNA]</scope>
    <source>
        <strain evidence="7">BY5</strain>
    </source>
</reference>
<keyword evidence="2" id="KW-0813">Transport</keyword>
<dbReference type="GO" id="GO:0042626">
    <property type="term" value="F:ATPase-coupled transmembrane transporter activity"/>
    <property type="evidence" value="ECO:0007669"/>
    <property type="project" value="TreeGrafter"/>
</dbReference>
<evidence type="ECO:0000256" key="2">
    <source>
        <dbReference type="ARBA" id="ARBA00022448"/>
    </source>
</evidence>
<evidence type="ECO:0000313" key="8">
    <source>
        <dbReference type="Proteomes" id="UP000252355"/>
    </source>
</evidence>
<sequence>MTRLTFDRVGYRHTPTTSPILGEVSFSLARGELVGLFGRNGAGKSTLTRLAAGLLLPTSGRVEVAGLCTSTRDPEIQRRVGILFQEADRQIVGVTVEEDLAFGPENLGMEPALMRARVRATAERLGLGAWLRRPVAELSGGMRQKLALGGVLVMDPDFLLLDEPTSQLDPWARREFWDLLLEVRRERGLGILVVSPRPAETDRLERALVLDGGRLAFDGPLADLWALPEPEVTAWGVRVPEGIRCQRLGFVSGQAWGLSPSGNPQDRPPGQEGPDQAGGGREATP</sequence>
<comment type="caution">
    <text evidence="7">The sequence shown here is derived from an EMBL/GenBank/DDBJ whole genome shotgun (WGS) entry which is preliminary data.</text>
</comment>
<evidence type="ECO:0000256" key="1">
    <source>
        <dbReference type="ARBA" id="ARBA00005417"/>
    </source>
</evidence>
<protein>
    <submittedName>
        <fullName evidence="7">ATPase component BioM of energizing module of biotin ECF transporter</fullName>
    </submittedName>
</protein>
<dbReference type="InterPro" id="IPR027417">
    <property type="entry name" value="P-loop_NTPase"/>
</dbReference>
<accession>A0A367ZKB6</accession>
<feature type="domain" description="ABC transporter" evidence="6">
    <location>
        <begin position="4"/>
        <end position="237"/>
    </location>
</feature>
<evidence type="ECO:0000259" key="6">
    <source>
        <dbReference type="PROSITE" id="PS50893"/>
    </source>
</evidence>
<dbReference type="PROSITE" id="PS00211">
    <property type="entry name" value="ABC_TRANSPORTER_1"/>
    <property type="match status" value="1"/>
</dbReference>
<dbReference type="SUPFAM" id="SSF52540">
    <property type="entry name" value="P-loop containing nucleoside triphosphate hydrolases"/>
    <property type="match status" value="1"/>
</dbReference>
<dbReference type="SMART" id="SM00382">
    <property type="entry name" value="AAA"/>
    <property type="match status" value="1"/>
</dbReference>
<dbReference type="InterPro" id="IPR015856">
    <property type="entry name" value="ABC_transpr_CbiO/EcfA_su"/>
</dbReference>
<dbReference type="InterPro" id="IPR050095">
    <property type="entry name" value="ECF_ABC_transporter_ATP-bd"/>
</dbReference>
<dbReference type="InterPro" id="IPR003439">
    <property type="entry name" value="ABC_transporter-like_ATP-bd"/>
</dbReference>
<name>A0A367ZKB6_9BACT</name>
<organism evidence="7 8">
    <name type="scientific">Candidatus Ozemobacter sibiricus</name>
    <dbReference type="NCBI Taxonomy" id="2268124"/>
    <lineage>
        <taxon>Bacteria</taxon>
        <taxon>Candidatus Ozemobacteria</taxon>
        <taxon>Candidatus Ozemobacterales</taxon>
        <taxon>Candidatus Ozemobacteraceae</taxon>
        <taxon>Candidatus Ozemobacter</taxon>
    </lineage>
</organism>
<dbReference type="Gene3D" id="3.40.50.300">
    <property type="entry name" value="P-loop containing nucleotide triphosphate hydrolases"/>
    <property type="match status" value="1"/>
</dbReference>